<dbReference type="RefSeq" id="WP_123221856.1">
    <property type="nucleotide sequence ID" value="NZ_RJSF01000009.1"/>
</dbReference>
<gene>
    <name evidence="2" type="ORF">EFL26_05280</name>
</gene>
<dbReference type="EMBL" id="RJSF01000009">
    <property type="protein sequence ID" value="RNM16360.1"/>
    <property type="molecule type" value="Genomic_DNA"/>
</dbReference>
<feature type="transmembrane region" description="Helical" evidence="1">
    <location>
        <begin position="66"/>
        <end position="89"/>
    </location>
</feature>
<evidence type="ECO:0000313" key="2">
    <source>
        <dbReference type="EMBL" id="RNM16360.1"/>
    </source>
</evidence>
<sequence>MSIWAVPGHAHGPSHGHRSAAYAGPGTAVPAYLSATELLSTRAVWPTLLMAILNLPSIAPPNLDDLYPGLAALSAPLGVLGVVAIVGLLRRVEWGTPLVLGVAVLNELLGELALVSGQRAGLVGITLGLLALALARPVPRRAPRY</sequence>
<evidence type="ECO:0000256" key="1">
    <source>
        <dbReference type="SAM" id="Phobius"/>
    </source>
</evidence>
<organism evidence="2 3">
    <name type="scientific">Nocardioides pocheonensis</name>
    <dbReference type="NCBI Taxonomy" id="661485"/>
    <lineage>
        <taxon>Bacteria</taxon>
        <taxon>Bacillati</taxon>
        <taxon>Actinomycetota</taxon>
        <taxon>Actinomycetes</taxon>
        <taxon>Propionibacteriales</taxon>
        <taxon>Nocardioidaceae</taxon>
        <taxon>Nocardioides</taxon>
    </lineage>
</organism>
<feature type="transmembrane region" description="Helical" evidence="1">
    <location>
        <begin position="96"/>
        <end position="114"/>
    </location>
</feature>
<keyword evidence="1" id="KW-1133">Transmembrane helix</keyword>
<feature type="transmembrane region" description="Helical" evidence="1">
    <location>
        <begin position="120"/>
        <end position="138"/>
    </location>
</feature>
<name>A0A3N0GW33_9ACTN</name>
<accession>A0A3N0GW33</accession>
<keyword evidence="1" id="KW-0472">Membrane</keyword>
<comment type="caution">
    <text evidence="2">The sequence shown here is derived from an EMBL/GenBank/DDBJ whole genome shotgun (WGS) entry which is preliminary data.</text>
</comment>
<dbReference type="AlphaFoldDB" id="A0A3N0GW33"/>
<reference evidence="2 3" key="1">
    <citation type="submission" date="2018-11" db="EMBL/GenBank/DDBJ databases">
        <authorList>
            <person name="Li F."/>
        </authorList>
    </citation>
    <scope>NUCLEOTIDE SEQUENCE [LARGE SCALE GENOMIC DNA]</scope>
    <source>
        <strain evidence="2 3">Gsoil 818</strain>
    </source>
</reference>
<evidence type="ECO:0000313" key="3">
    <source>
        <dbReference type="Proteomes" id="UP000279994"/>
    </source>
</evidence>
<protein>
    <submittedName>
        <fullName evidence="2">Uncharacterized protein</fullName>
    </submittedName>
</protein>
<dbReference type="Proteomes" id="UP000279994">
    <property type="component" value="Unassembled WGS sequence"/>
</dbReference>
<keyword evidence="3" id="KW-1185">Reference proteome</keyword>
<proteinExistence type="predicted"/>
<keyword evidence="1" id="KW-0812">Transmembrane</keyword>